<dbReference type="PANTHER" id="PTHR34512">
    <property type="entry name" value="CELL SURFACE PROTEIN"/>
    <property type="match status" value="1"/>
</dbReference>
<protein>
    <submittedName>
        <fullName evidence="3">PQQ-binding-like beta-propeller repeat protein</fullName>
    </submittedName>
</protein>
<evidence type="ECO:0000259" key="2">
    <source>
        <dbReference type="Pfam" id="PF13360"/>
    </source>
</evidence>
<dbReference type="Proteomes" id="UP001519654">
    <property type="component" value="Unassembled WGS sequence"/>
</dbReference>
<dbReference type="InterPro" id="IPR011047">
    <property type="entry name" value="Quinoprotein_ADH-like_sf"/>
</dbReference>
<dbReference type="InterPro" id="IPR015943">
    <property type="entry name" value="WD40/YVTN_repeat-like_dom_sf"/>
</dbReference>
<dbReference type="InterPro" id="IPR018391">
    <property type="entry name" value="PQQ_b-propeller_rpt"/>
</dbReference>
<sequence>MCFRKPMLLAALLSLLLVPGWDHAGYDAEDSYYNPAESQINASTINTLTQRWSVPLRSSSPSCSGPSAPLVADGAVIATDARGVASYQASSGRRSWTFDWDDVEDSTTPSMAVASGLLLLANGDCHSASDPNGRLVALDVATGRVRWRHDLDMPVDSFVVDRGVAVISGSSESDETATVAYRVADGRQMWRKVGYLSSSSASAGRLLLTKGTTTTAVTLPSGAVLWTKPRSMYAESATPTRFLTTDGAALSLIDAASGALLWTAPGQQSKLLATDGRRVYRAVGRKVSALDIRDGRVVWTRTLATPATQPVRAGGLVYVGGPILSAASGVVVSPGIARGAQVVTGGSIYLAEAGKLTAVAPRR</sequence>
<accession>A0ABS5YIW5</accession>
<feature type="signal peptide" evidence="1">
    <location>
        <begin position="1"/>
        <end position="24"/>
    </location>
</feature>
<comment type="caution">
    <text evidence="3">The sequence shown here is derived from an EMBL/GenBank/DDBJ whole genome shotgun (WGS) entry which is preliminary data.</text>
</comment>
<feature type="chain" id="PRO_5047054070" evidence="1">
    <location>
        <begin position="25"/>
        <end position="363"/>
    </location>
</feature>
<dbReference type="SMART" id="SM00564">
    <property type="entry name" value="PQQ"/>
    <property type="match status" value="4"/>
</dbReference>
<proteinExistence type="predicted"/>
<dbReference type="EMBL" id="JAHKKG010000002">
    <property type="protein sequence ID" value="MBU2663386.1"/>
    <property type="molecule type" value="Genomic_DNA"/>
</dbReference>
<keyword evidence="4" id="KW-1185">Reference proteome</keyword>
<dbReference type="Pfam" id="PF13360">
    <property type="entry name" value="PQQ_2"/>
    <property type="match status" value="1"/>
</dbReference>
<feature type="domain" description="Pyrrolo-quinoline quinone repeat" evidence="2">
    <location>
        <begin position="40"/>
        <end position="227"/>
    </location>
</feature>
<organism evidence="3 4">
    <name type="scientific">Paractinoplanes bogorensis</name>
    <dbReference type="NCBI Taxonomy" id="1610840"/>
    <lineage>
        <taxon>Bacteria</taxon>
        <taxon>Bacillati</taxon>
        <taxon>Actinomycetota</taxon>
        <taxon>Actinomycetes</taxon>
        <taxon>Micromonosporales</taxon>
        <taxon>Micromonosporaceae</taxon>
        <taxon>Paractinoplanes</taxon>
    </lineage>
</organism>
<dbReference type="Gene3D" id="2.140.10.10">
    <property type="entry name" value="Quinoprotein alcohol dehydrogenase-like superfamily"/>
    <property type="match status" value="1"/>
</dbReference>
<keyword evidence="1" id="KW-0732">Signal</keyword>
<reference evidence="3 4" key="1">
    <citation type="submission" date="2021-06" db="EMBL/GenBank/DDBJ databases">
        <title>Actinoplanes lichenicola sp. nov., and Actinoplanes ovalisporus sp. nov., isolated from lichen in Thailand.</title>
        <authorList>
            <person name="Saeng-In P."/>
            <person name="Kanchanasin P."/>
            <person name="Yuki M."/>
            <person name="Kudo T."/>
            <person name="Ohkuma M."/>
            <person name="Phongsopitanun W."/>
            <person name="Tanasupawat S."/>
        </authorList>
    </citation>
    <scope>NUCLEOTIDE SEQUENCE [LARGE SCALE GENOMIC DNA]</scope>
    <source>
        <strain evidence="3 4">NBRC 110975</strain>
    </source>
</reference>
<gene>
    <name evidence="3" type="ORF">KOI35_07685</name>
</gene>
<name>A0ABS5YIW5_9ACTN</name>
<dbReference type="RefSeq" id="WP_215785317.1">
    <property type="nucleotide sequence ID" value="NZ_JAHKKG010000002.1"/>
</dbReference>
<dbReference type="InterPro" id="IPR002372">
    <property type="entry name" value="PQQ_rpt_dom"/>
</dbReference>
<dbReference type="SUPFAM" id="SSF50998">
    <property type="entry name" value="Quinoprotein alcohol dehydrogenase-like"/>
    <property type="match status" value="1"/>
</dbReference>
<evidence type="ECO:0000256" key="1">
    <source>
        <dbReference type="SAM" id="SignalP"/>
    </source>
</evidence>
<evidence type="ECO:0000313" key="4">
    <source>
        <dbReference type="Proteomes" id="UP001519654"/>
    </source>
</evidence>
<dbReference type="PANTHER" id="PTHR34512:SF30">
    <property type="entry name" value="OUTER MEMBRANE PROTEIN ASSEMBLY FACTOR BAMB"/>
    <property type="match status" value="1"/>
</dbReference>
<evidence type="ECO:0000313" key="3">
    <source>
        <dbReference type="EMBL" id="MBU2663386.1"/>
    </source>
</evidence>
<dbReference type="Gene3D" id="2.130.10.10">
    <property type="entry name" value="YVTN repeat-like/Quinoprotein amine dehydrogenase"/>
    <property type="match status" value="1"/>
</dbReference>